<dbReference type="OMA" id="LKFVPHG"/>
<dbReference type="InterPro" id="IPR000164">
    <property type="entry name" value="Histone_H3/CENP-A"/>
</dbReference>
<dbReference type="InterPro" id="IPR007125">
    <property type="entry name" value="H2A/H2B/H3"/>
</dbReference>
<keyword evidence="5" id="KW-0238">DNA-binding</keyword>
<dbReference type="SMART" id="SM00428">
    <property type="entry name" value="H3"/>
    <property type="match status" value="1"/>
</dbReference>
<accession>G0R0K0</accession>
<dbReference type="eggNOG" id="KOG1745">
    <property type="taxonomic scope" value="Eukaryota"/>
</dbReference>
<dbReference type="GO" id="GO:0030527">
    <property type="term" value="F:structural constituent of chromatin"/>
    <property type="evidence" value="ECO:0007669"/>
    <property type="project" value="InterPro"/>
</dbReference>
<dbReference type="AlphaFoldDB" id="G0R0K0"/>
<dbReference type="RefSeq" id="XP_004030222.1">
    <property type="nucleotide sequence ID" value="XM_004030174.1"/>
</dbReference>
<evidence type="ECO:0000256" key="6">
    <source>
        <dbReference type="ARBA" id="ARBA00023242"/>
    </source>
</evidence>
<keyword evidence="4" id="KW-0158">Chromosome</keyword>
<gene>
    <name evidence="9" type="ORF">IMG5_165300</name>
</gene>
<dbReference type="EMBL" id="GL984196">
    <property type="protein sequence ID" value="EGR28986.1"/>
    <property type="molecule type" value="Genomic_DNA"/>
</dbReference>
<organism evidence="9 10">
    <name type="scientific">Ichthyophthirius multifiliis</name>
    <name type="common">White spot disease agent</name>
    <name type="synonym">Ich</name>
    <dbReference type="NCBI Taxonomy" id="5932"/>
    <lineage>
        <taxon>Eukaryota</taxon>
        <taxon>Sar</taxon>
        <taxon>Alveolata</taxon>
        <taxon>Ciliophora</taxon>
        <taxon>Intramacronucleata</taxon>
        <taxon>Oligohymenophorea</taxon>
        <taxon>Hymenostomatida</taxon>
        <taxon>Ophryoglenina</taxon>
        <taxon>Ichthyophthirius</taxon>
    </lineage>
</organism>
<evidence type="ECO:0000259" key="8">
    <source>
        <dbReference type="Pfam" id="PF00125"/>
    </source>
</evidence>
<dbReference type="Gene3D" id="1.10.20.10">
    <property type="entry name" value="Histone, subunit A"/>
    <property type="match status" value="1"/>
</dbReference>
<keyword evidence="7" id="KW-0544">Nucleosome core</keyword>
<evidence type="ECO:0000256" key="3">
    <source>
        <dbReference type="ARBA" id="ARBA00010343"/>
    </source>
</evidence>
<dbReference type="Proteomes" id="UP000008983">
    <property type="component" value="Unassembled WGS sequence"/>
</dbReference>
<name>G0R0K0_ICHMU</name>
<proteinExistence type="inferred from homology"/>
<evidence type="ECO:0000256" key="2">
    <source>
        <dbReference type="ARBA" id="ARBA00004286"/>
    </source>
</evidence>
<sequence>MPRKAAKTKIALSQNPKLNKKQDQEIQIRSTTAVKYESTRDKIVRRFRPGEKAIKELKQYNRAPSLLIRKLPFQRLVRDVASNYFTEQNQNFRWTPNALSVLQGVSEDYMVSFFEDAYACALHAKRVTLLSKDMALASRIRGTRNITGIHFK</sequence>
<dbReference type="PANTHER" id="PTHR45810:SF1">
    <property type="entry name" value="HISTONE H3-LIKE CENTROMERIC PROTEIN A"/>
    <property type="match status" value="1"/>
</dbReference>
<dbReference type="PROSITE" id="PS00959">
    <property type="entry name" value="HISTONE_H3_2"/>
    <property type="match status" value="1"/>
</dbReference>
<dbReference type="Pfam" id="PF00125">
    <property type="entry name" value="Histone"/>
    <property type="match status" value="1"/>
</dbReference>
<evidence type="ECO:0000256" key="1">
    <source>
        <dbReference type="ARBA" id="ARBA00004123"/>
    </source>
</evidence>
<dbReference type="GeneID" id="14905077"/>
<dbReference type="GO" id="GO:0005634">
    <property type="term" value="C:nucleus"/>
    <property type="evidence" value="ECO:0007669"/>
    <property type="project" value="UniProtKB-SubCell"/>
</dbReference>
<reference evidence="9 10" key="1">
    <citation type="submission" date="2011-07" db="EMBL/GenBank/DDBJ databases">
        <authorList>
            <person name="Coyne R."/>
            <person name="Brami D."/>
            <person name="Johnson J."/>
            <person name="Hostetler J."/>
            <person name="Hannick L."/>
            <person name="Clark T."/>
            <person name="Cassidy-Hanley D."/>
            <person name="Inman J."/>
        </authorList>
    </citation>
    <scope>NUCLEOTIDE SEQUENCE [LARGE SCALE GENOMIC DNA]</scope>
    <source>
        <strain evidence="9 10">G5</strain>
    </source>
</reference>
<dbReference type="GO" id="GO:0003677">
    <property type="term" value="F:DNA binding"/>
    <property type="evidence" value="ECO:0007669"/>
    <property type="project" value="UniProtKB-KW"/>
</dbReference>
<dbReference type="PANTHER" id="PTHR45810">
    <property type="entry name" value="HISTONE H3.2"/>
    <property type="match status" value="1"/>
</dbReference>
<dbReference type="STRING" id="857967.G0R0K0"/>
<dbReference type="OrthoDB" id="842664at2759"/>
<dbReference type="GO" id="GO:0000786">
    <property type="term" value="C:nucleosome"/>
    <property type="evidence" value="ECO:0007669"/>
    <property type="project" value="UniProtKB-KW"/>
</dbReference>
<protein>
    <recommendedName>
        <fullName evidence="8">Core Histone H2A/H2B/H3 domain-containing protein</fullName>
    </recommendedName>
</protein>
<dbReference type="SUPFAM" id="SSF47113">
    <property type="entry name" value="Histone-fold"/>
    <property type="match status" value="1"/>
</dbReference>
<keyword evidence="10" id="KW-1185">Reference proteome</keyword>
<evidence type="ECO:0000313" key="9">
    <source>
        <dbReference type="EMBL" id="EGR28986.1"/>
    </source>
</evidence>
<comment type="subcellular location">
    <subcellularLocation>
        <location evidence="2">Chromosome</location>
    </subcellularLocation>
    <subcellularLocation>
        <location evidence="1">Nucleus</location>
    </subcellularLocation>
</comment>
<comment type="similarity">
    <text evidence="3">Belongs to the histone H3 family.</text>
</comment>
<dbReference type="InterPro" id="IPR009072">
    <property type="entry name" value="Histone-fold"/>
</dbReference>
<dbReference type="FunFam" id="1.10.20.10:FF:000085">
    <property type="entry name" value="Histone H3.2"/>
    <property type="match status" value="1"/>
</dbReference>
<dbReference type="GO" id="GO:0046982">
    <property type="term" value="F:protein heterodimerization activity"/>
    <property type="evidence" value="ECO:0007669"/>
    <property type="project" value="InterPro"/>
</dbReference>
<evidence type="ECO:0000256" key="7">
    <source>
        <dbReference type="ARBA" id="ARBA00023269"/>
    </source>
</evidence>
<keyword evidence="6" id="KW-0539">Nucleus</keyword>
<dbReference type="CDD" id="cd22911">
    <property type="entry name" value="HFD_H3"/>
    <property type="match status" value="1"/>
</dbReference>
<feature type="domain" description="Core Histone H2A/H2B/H3" evidence="8">
    <location>
        <begin position="49"/>
        <end position="140"/>
    </location>
</feature>
<dbReference type="InParanoid" id="G0R0K0"/>
<evidence type="ECO:0000313" key="10">
    <source>
        <dbReference type="Proteomes" id="UP000008983"/>
    </source>
</evidence>
<evidence type="ECO:0000256" key="5">
    <source>
        <dbReference type="ARBA" id="ARBA00023125"/>
    </source>
</evidence>
<evidence type="ECO:0000256" key="4">
    <source>
        <dbReference type="ARBA" id="ARBA00022454"/>
    </source>
</evidence>